<organism evidence="1 2">
    <name type="scientific">Marivirga lumbricoides</name>
    <dbReference type="NCBI Taxonomy" id="1046115"/>
    <lineage>
        <taxon>Bacteria</taxon>
        <taxon>Pseudomonadati</taxon>
        <taxon>Bacteroidota</taxon>
        <taxon>Cytophagia</taxon>
        <taxon>Cytophagales</taxon>
        <taxon>Marivirgaceae</taxon>
        <taxon>Marivirga</taxon>
    </lineage>
</organism>
<protein>
    <recommendedName>
        <fullName evidence="3">Copper resistance protein NlpE</fullName>
    </recommendedName>
</protein>
<dbReference type="PROSITE" id="PS51257">
    <property type="entry name" value="PROKAR_LIPOPROTEIN"/>
    <property type="match status" value="1"/>
</dbReference>
<proteinExistence type="predicted"/>
<dbReference type="Proteomes" id="UP000636010">
    <property type="component" value="Unassembled WGS sequence"/>
</dbReference>
<evidence type="ECO:0000313" key="1">
    <source>
        <dbReference type="EMBL" id="GGC48552.1"/>
    </source>
</evidence>
<dbReference type="EMBL" id="BMEC01000013">
    <property type="protein sequence ID" value="GGC48552.1"/>
    <property type="molecule type" value="Genomic_DNA"/>
</dbReference>
<dbReference type="RefSeq" id="WP_188466531.1">
    <property type="nucleotide sequence ID" value="NZ_BAABHU010000013.1"/>
</dbReference>
<evidence type="ECO:0000313" key="2">
    <source>
        <dbReference type="Proteomes" id="UP000636010"/>
    </source>
</evidence>
<comment type="caution">
    <text evidence="1">The sequence shown here is derived from an EMBL/GenBank/DDBJ whole genome shotgun (WGS) entry which is preliminary data.</text>
</comment>
<gene>
    <name evidence="1" type="ORF">GCM10011506_37760</name>
</gene>
<sequence length="119" mass="14060">MKKIPYVFWIVFALSACKNEEEESLSDFEETYYEYTYPDCNSSTNPEESCVAWIMFKKDNKADLLLGGDIIYQVQYQGQDDFIAIIFENEAMNEDAEGFKIIDNSTLRRIMYDEIWLKK</sequence>
<name>A0ABQ1MWU3_9BACT</name>
<keyword evidence="2" id="KW-1185">Reference proteome</keyword>
<reference evidence="2" key="1">
    <citation type="journal article" date="2019" name="Int. J. Syst. Evol. Microbiol.">
        <title>The Global Catalogue of Microorganisms (GCM) 10K type strain sequencing project: providing services to taxonomists for standard genome sequencing and annotation.</title>
        <authorList>
            <consortium name="The Broad Institute Genomics Platform"/>
            <consortium name="The Broad Institute Genome Sequencing Center for Infectious Disease"/>
            <person name="Wu L."/>
            <person name="Ma J."/>
        </authorList>
    </citation>
    <scope>NUCLEOTIDE SEQUENCE [LARGE SCALE GENOMIC DNA]</scope>
    <source>
        <strain evidence="2">CGMCC 1.10832</strain>
    </source>
</reference>
<evidence type="ECO:0008006" key="3">
    <source>
        <dbReference type="Google" id="ProtNLM"/>
    </source>
</evidence>
<accession>A0ABQ1MWU3</accession>